<dbReference type="AlphaFoldDB" id="A0A0L0BVU5"/>
<dbReference type="STRING" id="7375.A0A0L0BVU5"/>
<dbReference type="GO" id="GO:0005576">
    <property type="term" value="C:extracellular region"/>
    <property type="evidence" value="ECO:0007669"/>
    <property type="project" value="InterPro"/>
</dbReference>
<dbReference type="EMBL" id="JRES01001255">
    <property type="protein sequence ID" value="KNC24170.1"/>
    <property type="molecule type" value="Genomic_DNA"/>
</dbReference>
<protein>
    <recommendedName>
        <fullName evidence="3">Chitin-binding type-2 domain-containing protein</fullName>
    </recommendedName>
</protein>
<dbReference type="Pfam" id="PF01607">
    <property type="entry name" value="CBM_14"/>
    <property type="match status" value="2"/>
</dbReference>
<feature type="compositionally biased region" description="Low complexity" evidence="1">
    <location>
        <begin position="259"/>
        <end position="269"/>
    </location>
</feature>
<evidence type="ECO:0000256" key="2">
    <source>
        <dbReference type="SAM" id="SignalP"/>
    </source>
</evidence>
<feature type="chain" id="PRO_5005535336" description="Chitin-binding type-2 domain-containing protein" evidence="2">
    <location>
        <begin position="21"/>
        <end position="366"/>
    </location>
</feature>
<dbReference type="PROSITE" id="PS50940">
    <property type="entry name" value="CHIT_BIND_II"/>
    <property type="match status" value="1"/>
</dbReference>
<evidence type="ECO:0000259" key="3">
    <source>
        <dbReference type="PROSITE" id="PS50940"/>
    </source>
</evidence>
<dbReference type="InterPro" id="IPR036508">
    <property type="entry name" value="Chitin-bd_dom_sf"/>
</dbReference>
<feature type="compositionally biased region" description="Pro residues" evidence="1">
    <location>
        <begin position="174"/>
        <end position="258"/>
    </location>
</feature>
<name>A0A0L0BVU5_LUCCU</name>
<dbReference type="OMA" id="WNQDEPE"/>
<dbReference type="Gene3D" id="2.170.140.10">
    <property type="entry name" value="Chitin binding domain"/>
    <property type="match status" value="2"/>
</dbReference>
<dbReference type="Proteomes" id="UP000037069">
    <property type="component" value="Unassembled WGS sequence"/>
</dbReference>
<feature type="region of interest" description="Disordered" evidence="1">
    <location>
        <begin position="107"/>
        <end position="310"/>
    </location>
</feature>
<organism evidence="4 5">
    <name type="scientific">Lucilia cuprina</name>
    <name type="common">Green bottle fly</name>
    <name type="synonym">Australian sheep blowfly</name>
    <dbReference type="NCBI Taxonomy" id="7375"/>
    <lineage>
        <taxon>Eukaryota</taxon>
        <taxon>Metazoa</taxon>
        <taxon>Ecdysozoa</taxon>
        <taxon>Arthropoda</taxon>
        <taxon>Hexapoda</taxon>
        <taxon>Insecta</taxon>
        <taxon>Pterygota</taxon>
        <taxon>Neoptera</taxon>
        <taxon>Endopterygota</taxon>
        <taxon>Diptera</taxon>
        <taxon>Brachycera</taxon>
        <taxon>Muscomorpha</taxon>
        <taxon>Oestroidea</taxon>
        <taxon>Calliphoridae</taxon>
        <taxon>Luciliinae</taxon>
        <taxon>Lucilia</taxon>
    </lineage>
</organism>
<dbReference type="GO" id="GO:0008061">
    <property type="term" value="F:chitin binding"/>
    <property type="evidence" value="ECO:0007669"/>
    <property type="project" value="InterPro"/>
</dbReference>
<comment type="caution">
    <text evidence="4">The sequence shown here is derived from an EMBL/GenBank/DDBJ whole genome shotgun (WGS) entry which is preliminary data.</text>
</comment>
<evidence type="ECO:0000313" key="4">
    <source>
        <dbReference type="EMBL" id="KNC24170.1"/>
    </source>
</evidence>
<evidence type="ECO:0000256" key="1">
    <source>
        <dbReference type="SAM" id="MobiDB-lite"/>
    </source>
</evidence>
<dbReference type="InterPro" id="IPR002557">
    <property type="entry name" value="Chitin-bd_dom"/>
</dbReference>
<feature type="domain" description="Chitin-binding type-2" evidence="3">
    <location>
        <begin position="21"/>
        <end position="79"/>
    </location>
</feature>
<accession>A0A0L0BVU5</accession>
<feature type="compositionally biased region" description="Low complexity" evidence="1">
    <location>
        <begin position="160"/>
        <end position="173"/>
    </location>
</feature>
<feature type="compositionally biased region" description="Pro residues" evidence="1">
    <location>
        <begin position="270"/>
        <end position="288"/>
    </location>
</feature>
<evidence type="ECO:0000313" key="5">
    <source>
        <dbReference type="Proteomes" id="UP000037069"/>
    </source>
</evidence>
<dbReference type="PRINTS" id="PR01217">
    <property type="entry name" value="PRICHEXTENSN"/>
</dbReference>
<feature type="compositionally biased region" description="Pro residues" evidence="1">
    <location>
        <begin position="135"/>
        <end position="159"/>
    </location>
</feature>
<feature type="signal peptide" evidence="2">
    <location>
        <begin position="1"/>
        <end position="20"/>
    </location>
</feature>
<dbReference type="SMART" id="SM00494">
    <property type="entry name" value="ChtBD2"/>
    <property type="match status" value="2"/>
</dbReference>
<sequence>MFKVSFYIMLLAGNLLNALALDICEDQVDGTRLAHPADCSRFIQCHNGETVAIRYCPFGLHFNRYESICDFKFRAGCDFSYALQLVGYDNGNKVDCEACQAKCGGGSPGTGVGPIRPGPGRPQGKPSTPCMTAPTPKPKPCSEEPPTPSPPTASPPTAPTPCSEETPTPSKPTASPPTQSPPTAPTPCPEEPPTPSPPTASPPTAPTPCSEEPPTPSKPTASPPTQSPPTAPTPCPEEKPTPSPPTASTPTASPPTAPTPCSTTTSTPHKPTPCPNKPTLPPPTPCPPSGGEGGSDNPQPQPPITGPSGISCANSGKCQGQRDGAIFADNSSSGFIVCQCQCEIKMPCPAGLIFNERLQVCDWPQS</sequence>
<keyword evidence="5" id="KW-1185">Reference proteome</keyword>
<keyword evidence="2" id="KW-0732">Signal</keyword>
<dbReference type="SUPFAM" id="SSF57625">
    <property type="entry name" value="Invertebrate chitin-binding proteins"/>
    <property type="match status" value="2"/>
</dbReference>
<gene>
    <name evidence="4" type="ORF">FF38_11148</name>
</gene>
<dbReference type="OrthoDB" id="6059830at2759"/>
<reference evidence="4 5" key="1">
    <citation type="journal article" date="2015" name="Nat. Commun.">
        <title>Lucilia cuprina genome unlocks parasitic fly biology to underpin future interventions.</title>
        <authorList>
            <person name="Anstead C.A."/>
            <person name="Korhonen P.K."/>
            <person name="Young N.D."/>
            <person name="Hall R.S."/>
            <person name="Jex A.R."/>
            <person name="Murali S.C."/>
            <person name="Hughes D.S."/>
            <person name="Lee S.F."/>
            <person name="Perry T."/>
            <person name="Stroehlein A.J."/>
            <person name="Ansell B.R."/>
            <person name="Breugelmans B."/>
            <person name="Hofmann A."/>
            <person name="Qu J."/>
            <person name="Dugan S."/>
            <person name="Lee S.L."/>
            <person name="Chao H."/>
            <person name="Dinh H."/>
            <person name="Han Y."/>
            <person name="Doddapaneni H.V."/>
            <person name="Worley K.C."/>
            <person name="Muzny D.M."/>
            <person name="Ioannidis P."/>
            <person name="Waterhouse R.M."/>
            <person name="Zdobnov E.M."/>
            <person name="James P.J."/>
            <person name="Bagnall N.H."/>
            <person name="Kotze A.C."/>
            <person name="Gibbs R.A."/>
            <person name="Richards S."/>
            <person name="Batterham P."/>
            <person name="Gasser R.B."/>
        </authorList>
    </citation>
    <scope>NUCLEOTIDE SEQUENCE [LARGE SCALE GENOMIC DNA]</scope>
    <source>
        <strain evidence="4 5">LS</strain>
        <tissue evidence="4">Full body</tissue>
    </source>
</reference>
<proteinExistence type="predicted"/>